<dbReference type="PROSITE" id="PS52016">
    <property type="entry name" value="TONB_DEPENDENT_REC_3"/>
    <property type="match status" value="1"/>
</dbReference>
<evidence type="ECO:0000256" key="4">
    <source>
        <dbReference type="ARBA" id="ARBA00022692"/>
    </source>
</evidence>
<dbReference type="InterPro" id="IPR036942">
    <property type="entry name" value="Beta-barrel_TonB_sf"/>
</dbReference>
<dbReference type="Gene3D" id="2.170.130.10">
    <property type="entry name" value="TonB-dependent receptor, plug domain"/>
    <property type="match status" value="1"/>
</dbReference>
<evidence type="ECO:0000256" key="6">
    <source>
        <dbReference type="ARBA" id="ARBA00023136"/>
    </source>
</evidence>
<keyword evidence="5 9" id="KW-0798">TonB box</keyword>
<dbReference type="Pfam" id="PF00593">
    <property type="entry name" value="TonB_dep_Rec_b-barrel"/>
    <property type="match status" value="1"/>
</dbReference>
<dbReference type="RefSeq" id="WP_160751846.1">
    <property type="nucleotide sequence ID" value="NZ_WTYA01000001.1"/>
</dbReference>
<dbReference type="EMBL" id="WTYA01000001">
    <property type="protein sequence ID" value="MXP27569.1"/>
    <property type="molecule type" value="Genomic_DNA"/>
</dbReference>
<keyword evidence="3 8" id="KW-1134">Transmembrane beta strand</keyword>
<evidence type="ECO:0000259" key="12">
    <source>
        <dbReference type="Pfam" id="PF07715"/>
    </source>
</evidence>
<organism evidence="13 14">
    <name type="scientific">Qipengyuania algicida</name>
    <dbReference type="NCBI Taxonomy" id="1836209"/>
    <lineage>
        <taxon>Bacteria</taxon>
        <taxon>Pseudomonadati</taxon>
        <taxon>Pseudomonadota</taxon>
        <taxon>Alphaproteobacteria</taxon>
        <taxon>Sphingomonadales</taxon>
        <taxon>Erythrobacteraceae</taxon>
        <taxon>Qipengyuania</taxon>
    </lineage>
</organism>
<dbReference type="AlphaFoldDB" id="A0A845ADU8"/>
<keyword evidence="6 8" id="KW-0472">Membrane</keyword>
<evidence type="ECO:0000256" key="10">
    <source>
        <dbReference type="SAM" id="SignalP"/>
    </source>
</evidence>
<name>A0A845ADU8_9SPHN</name>
<dbReference type="OrthoDB" id="7051241at2"/>
<dbReference type="InterPro" id="IPR012910">
    <property type="entry name" value="Plug_dom"/>
</dbReference>
<protein>
    <submittedName>
        <fullName evidence="13">TonB-dependent receptor</fullName>
    </submittedName>
</protein>
<dbReference type="Proteomes" id="UP000439780">
    <property type="component" value="Unassembled WGS sequence"/>
</dbReference>
<feature type="chain" id="PRO_5032711146" evidence="10">
    <location>
        <begin position="33"/>
        <end position="1028"/>
    </location>
</feature>
<proteinExistence type="inferred from homology"/>
<keyword evidence="7 8" id="KW-0998">Cell outer membrane</keyword>
<gene>
    <name evidence="13" type="ORF">GRI58_01875</name>
</gene>
<evidence type="ECO:0000313" key="14">
    <source>
        <dbReference type="Proteomes" id="UP000439780"/>
    </source>
</evidence>
<keyword evidence="10" id="KW-0732">Signal</keyword>
<dbReference type="PANTHER" id="PTHR47234:SF2">
    <property type="entry name" value="TONB-DEPENDENT RECEPTOR"/>
    <property type="match status" value="1"/>
</dbReference>
<evidence type="ECO:0000256" key="1">
    <source>
        <dbReference type="ARBA" id="ARBA00004571"/>
    </source>
</evidence>
<evidence type="ECO:0000256" key="5">
    <source>
        <dbReference type="ARBA" id="ARBA00023077"/>
    </source>
</evidence>
<dbReference type="InterPro" id="IPR039426">
    <property type="entry name" value="TonB-dep_rcpt-like"/>
</dbReference>
<dbReference type="Pfam" id="PF07715">
    <property type="entry name" value="Plug"/>
    <property type="match status" value="1"/>
</dbReference>
<dbReference type="PANTHER" id="PTHR47234">
    <property type="match status" value="1"/>
</dbReference>
<comment type="subcellular location">
    <subcellularLocation>
        <location evidence="1 8">Cell outer membrane</location>
        <topology evidence="1 8">Multi-pass membrane protein</topology>
    </subcellularLocation>
</comment>
<evidence type="ECO:0000256" key="2">
    <source>
        <dbReference type="ARBA" id="ARBA00022448"/>
    </source>
</evidence>
<dbReference type="GO" id="GO:0009279">
    <property type="term" value="C:cell outer membrane"/>
    <property type="evidence" value="ECO:0007669"/>
    <property type="project" value="UniProtKB-SubCell"/>
</dbReference>
<keyword evidence="4 8" id="KW-0812">Transmembrane</keyword>
<keyword evidence="13" id="KW-0675">Receptor</keyword>
<reference evidence="13 14" key="1">
    <citation type="submission" date="2019-12" db="EMBL/GenBank/DDBJ databases">
        <title>Genomic-based taxomic classification of the family Erythrobacteraceae.</title>
        <authorList>
            <person name="Xu L."/>
        </authorList>
    </citation>
    <scope>NUCLEOTIDE SEQUENCE [LARGE SCALE GENOMIC DNA]</scope>
    <source>
        <strain evidence="13 14">KEMB 9005-328</strain>
    </source>
</reference>
<evidence type="ECO:0000256" key="9">
    <source>
        <dbReference type="RuleBase" id="RU003357"/>
    </source>
</evidence>
<dbReference type="SUPFAM" id="SSF56935">
    <property type="entry name" value="Porins"/>
    <property type="match status" value="1"/>
</dbReference>
<dbReference type="Gene3D" id="2.40.170.20">
    <property type="entry name" value="TonB-dependent receptor, beta-barrel domain"/>
    <property type="match status" value="1"/>
</dbReference>
<evidence type="ECO:0000256" key="3">
    <source>
        <dbReference type="ARBA" id="ARBA00022452"/>
    </source>
</evidence>
<dbReference type="InterPro" id="IPR000531">
    <property type="entry name" value="Beta-barrel_TonB"/>
</dbReference>
<evidence type="ECO:0000259" key="11">
    <source>
        <dbReference type="Pfam" id="PF00593"/>
    </source>
</evidence>
<comment type="caution">
    <text evidence="13">The sequence shown here is derived from an EMBL/GenBank/DDBJ whole genome shotgun (WGS) entry which is preliminary data.</text>
</comment>
<comment type="similarity">
    <text evidence="8 9">Belongs to the TonB-dependent receptor family.</text>
</comment>
<accession>A0A845ADU8</accession>
<evidence type="ECO:0000256" key="8">
    <source>
        <dbReference type="PROSITE-ProRule" id="PRU01360"/>
    </source>
</evidence>
<feature type="signal peptide" evidence="10">
    <location>
        <begin position="1"/>
        <end position="32"/>
    </location>
</feature>
<sequence>MKSHYGAARRGRAFMLAGAGLLAVAVSSPSYAQDETAADAPTSTNDGSCVDPNNAGVCATSANADTEGPAAFDNNAIVVTGSRIPNRTFDSPSPVTVLTRDDATVAGFDSTTELLQSTAVTAGARQIDNSFTGFIVDGGPGANTLSLRSLGAARTLILLNGRRLSPSGTNNGLASADLNVLPSAIVQRVEVLKDGASSIYGSDAVAGVVNIITDQKFEGLTLDGGVSVPEVGEGVTRRLAVIGGYNGDRFRISGSFEAYARSNLSFAAHDYLQCQTYYLRSAPDQPWGSGDPVDPRTGEPKCYPTGFTGTSGVTVNTIGTSVIAGAAGGPGNPALGTFNRFRYNPAAGGSVPGWEGVNGGGFGLDNRDTYNSKFFDKSLISPTTNYNAYVQTSYDLHALGDAQLYGSVLYTRRESAQRNFFQMILDYPNGSPLIPAELQFSDQAPTDQTNGQDLGVRVFTSRNYTSTQNVDYFRVGGGLRGSLPFKDWRYDIYAGTSYNFGEYFLVQPITSRLIQSMDVVASGSGFACSDPSNGCVAAPALTGALVNGDVPQDFLNFIAPTVRGTTKFWETTFSGQVTGSLFTLPGGDVGVALGAEYRKQRIEDVPPIEQQTGQLYNYSTAGITEGKDAVKEVFGEINVPLLANQPFFHELTLNGSVRYTDYDSYGSDWTYKIGGVWSPIRALAFRGTYGTSYRAPALSEQFQAATAGFLSSNTDPCYQYGDKDPSTSLYKNCLAAGIPTTFGDGQAGSPLGQSVQVLNVGGAATGLAAETSKNWTVGAVIRNPLPKALGNFEFAVDYFDIQVDNGVATLGASNILNSCYNDPNFDQGNLGGELCRLISRDGASSTTPYRATVTNGNVNIATDKVRGLDFNARYVLPIGNGSLRLNASATRYLEQADRTFPTDPLVDNNGDIYYPKWTGNFDATYRIGKVSFYYGLNWVGVMDSYEANDEDPATSDYQFRTPNYFTHTASVRLNLDNFAITAGVKNFTDSTPPSISAFVYNRLGNAPLYSGFDFVGRTYYMNFTAKIF</sequence>
<evidence type="ECO:0000256" key="7">
    <source>
        <dbReference type="ARBA" id="ARBA00023237"/>
    </source>
</evidence>
<keyword evidence="14" id="KW-1185">Reference proteome</keyword>
<feature type="domain" description="TonB-dependent receptor plug" evidence="12">
    <location>
        <begin position="89"/>
        <end position="208"/>
    </location>
</feature>
<feature type="domain" description="TonB-dependent receptor-like beta-barrel" evidence="11">
    <location>
        <begin position="566"/>
        <end position="986"/>
    </location>
</feature>
<keyword evidence="2 8" id="KW-0813">Transport</keyword>
<evidence type="ECO:0000313" key="13">
    <source>
        <dbReference type="EMBL" id="MXP27569.1"/>
    </source>
</evidence>
<dbReference type="InterPro" id="IPR037066">
    <property type="entry name" value="Plug_dom_sf"/>
</dbReference>